<dbReference type="Proteomes" id="UP000824164">
    <property type="component" value="Unassembled WGS sequence"/>
</dbReference>
<dbReference type="InterPro" id="IPR001119">
    <property type="entry name" value="SLH_dom"/>
</dbReference>
<proteinExistence type="predicted"/>
<gene>
    <name evidence="3" type="ORF">IAB63_04785</name>
</gene>
<feature type="domain" description="SLH" evidence="2">
    <location>
        <begin position="116"/>
        <end position="178"/>
    </location>
</feature>
<dbReference type="PROSITE" id="PS51257">
    <property type="entry name" value="PROKAR_LIPOPROTEIN"/>
    <property type="match status" value="1"/>
</dbReference>
<accession>A0A9D1HFH3</accession>
<reference evidence="3" key="1">
    <citation type="submission" date="2020-10" db="EMBL/GenBank/DDBJ databases">
        <authorList>
            <person name="Gilroy R."/>
        </authorList>
    </citation>
    <scope>NUCLEOTIDE SEQUENCE</scope>
    <source>
        <strain evidence="3">CHK187-14744</strain>
    </source>
</reference>
<organism evidence="3 4">
    <name type="scientific">Candidatus Onthocola gallistercoris</name>
    <dbReference type="NCBI Taxonomy" id="2840876"/>
    <lineage>
        <taxon>Bacteria</taxon>
        <taxon>Bacillati</taxon>
        <taxon>Bacillota</taxon>
        <taxon>Bacilli</taxon>
        <taxon>Candidatus Onthocola</taxon>
    </lineage>
</organism>
<comment type="caution">
    <text evidence="3">The sequence shown here is derived from an EMBL/GenBank/DDBJ whole genome shotgun (WGS) entry which is preliminary data.</text>
</comment>
<evidence type="ECO:0000313" key="3">
    <source>
        <dbReference type="EMBL" id="HIU02548.1"/>
    </source>
</evidence>
<evidence type="ECO:0000259" key="2">
    <source>
        <dbReference type="PROSITE" id="PS51272"/>
    </source>
</evidence>
<keyword evidence="1" id="KW-0732">Signal</keyword>
<dbReference type="EMBL" id="DVLT01000035">
    <property type="protein sequence ID" value="HIU02548.1"/>
    <property type="molecule type" value="Genomic_DNA"/>
</dbReference>
<dbReference type="Gene3D" id="2.60.40.1120">
    <property type="entry name" value="Carboxypeptidase-like, regulatory domain"/>
    <property type="match status" value="1"/>
</dbReference>
<sequence>MKRNKHGKDKWLWLLAVCLLCAALAGCGLADALKGQLSDPAAEADTDEQTESEMETEAITFSIRSDSRDPKDILDQLARAGLIGSEGSYDPDEQITREQFIVLLAGAYGYDLSVIGPGIYMDVESDRWSYPYITAARDHGVLQDAEGAFYPEEVVRRDQALIWTVNGLGLYMDGEHPFSDIEDAETASAAAIAWGQGIISGSVGDAFRPADGLTIGEAADLVGKAAECKSGLHTVREDAANELILQEGVVVTKSTDGTNRLVSTDEANKELTFGQADGSMKALKDGDILYMQPSDDFPEGFLAKVSQIRTEDDQVTFRCEEPQLAEVIKSVDISARIPISVENAADAAVTEEAVLKGEGLIPVTAIQESGTQEPETQEPFTAGLEFDGDVSDYESLTPDGLKWGLYGWASEYGTILYHTDNYDTKKGFYAGLEMYLNAIVDVKIEAANADIDLFSVYAGVDTTASVTAGYNESASTTQRLELPSCTVPISGPLFLKVDPYLTMNAEGKIQVEATAAVTGNMGFQCVVEDGESRDYTYNDNLVTLDFDAQASGKMEVGPEIGLGLTLCGTPFFDGMELVSGDVFTGFGINGETKVGQEVKADNESITYKGQQNTPGEDGNLHLCYICYEGQGYMVDRLSVGLGEDINDFLMDTIKKEVSYNFPDTVIPLFDWHYSVGDGYGPEFAYEKCPHIGYETTIHVVDKKTKKALPGVNVSISGKDALTTGNGGSAVTWLENGKYQAILTKEGYGPEPVTVTFTVYGKKQEMTCELEKIPDERGMAVASGLAEYDGTLYSIRSIPGMEQLQIQPGKYDNIANMAFYDGRLYYASKTAGTSDFSSAIFSCDPDGSDQQLLVDSYFNNDTMSFEGAQSCIYFVIWEDKLYFGDGGENCYDLLTGQTRASNEAEDGDVLALWNSYRPDFRYDSGDVYYMEDGTFYRSSEDGATALASVSSLARVEAVTEDAVYYSDSEGNNASLYRWDKETGSVSTVDSHPTAGSGGYFNF</sequence>
<dbReference type="PROSITE" id="PS51272">
    <property type="entry name" value="SLH"/>
    <property type="match status" value="1"/>
</dbReference>
<dbReference type="AlphaFoldDB" id="A0A9D1HFH3"/>
<feature type="chain" id="PRO_5038648567" description="SLH domain-containing protein" evidence="1">
    <location>
        <begin position="31"/>
        <end position="1001"/>
    </location>
</feature>
<reference evidence="3" key="2">
    <citation type="journal article" date="2021" name="PeerJ">
        <title>Extensive microbial diversity within the chicken gut microbiome revealed by metagenomics and culture.</title>
        <authorList>
            <person name="Gilroy R."/>
            <person name="Ravi A."/>
            <person name="Getino M."/>
            <person name="Pursley I."/>
            <person name="Horton D.L."/>
            <person name="Alikhan N.F."/>
            <person name="Baker D."/>
            <person name="Gharbi K."/>
            <person name="Hall N."/>
            <person name="Watson M."/>
            <person name="Adriaenssens E.M."/>
            <person name="Foster-Nyarko E."/>
            <person name="Jarju S."/>
            <person name="Secka A."/>
            <person name="Antonio M."/>
            <person name="Oren A."/>
            <person name="Chaudhuri R.R."/>
            <person name="La Ragione R."/>
            <person name="Hildebrand F."/>
            <person name="Pallen M.J."/>
        </authorList>
    </citation>
    <scope>NUCLEOTIDE SEQUENCE</scope>
    <source>
        <strain evidence="3">CHK187-14744</strain>
    </source>
</reference>
<evidence type="ECO:0000313" key="4">
    <source>
        <dbReference type="Proteomes" id="UP000824164"/>
    </source>
</evidence>
<evidence type="ECO:0000256" key="1">
    <source>
        <dbReference type="SAM" id="SignalP"/>
    </source>
</evidence>
<protein>
    <recommendedName>
        <fullName evidence="2">SLH domain-containing protein</fullName>
    </recommendedName>
</protein>
<feature type="signal peptide" evidence="1">
    <location>
        <begin position="1"/>
        <end position="30"/>
    </location>
</feature>
<dbReference type="SUPFAM" id="SSF63825">
    <property type="entry name" value="YWTD domain"/>
    <property type="match status" value="1"/>
</dbReference>
<name>A0A9D1HFH3_9FIRM</name>